<feature type="compositionally biased region" description="Polar residues" evidence="1">
    <location>
        <begin position="823"/>
        <end position="835"/>
    </location>
</feature>
<dbReference type="GO" id="GO:0005886">
    <property type="term" value="C:plasma membrane"/>
    <property type="evidence" value="ECO:0007669"/>
    <property type="project" value="TreeGrafter"/>
</dbReference>
<organism evidence="3 4">
    <name type="scientific">Huiozyma naganishii (strain ATCC MYA-139 / BCRC 22969 / CBS 8797 / KCTC 17520 / NBRC 10181 / NCYC 3082 / Yp74L-3)</name>
    <name type="common">Yeast</name>
    <name type="synonym">Kazachstania naganishii</name>
    <dbReference type="NCBI Taxonomy" id="1071383"/>
    <lineage>
        <taxon>Eukaryota</taxon>
        <taxon>Fungi</taxon>
        <taxon>Dikarya</taxon>
        <taxon>Ascomycota</taxon>
        <taxon>Saccharomycotina</taxon>
        <taxon>Saccharomycetes</taxon>
        <taxon>Saccharomycetales</taxon>
        <taxon>Saccharomycetaceae</taxon>
        <taxon>Huiozyma</taxon>
    </lineage>
</organism>
<name>J7RH31_HUIN7</name>
<dbReference type="STRING" id="1071383.J7RH31"/>
<dbReference type="Pfam" id="PF08616">
    <property type="entry name" value="SPA"/>
    <property type="match status" value="1"/>
</dbReference>
<dbReference type="RefSeq" id="XP_022463094.1">
    <property type="nucleotide sequence ID" value="XM_022606394.1"/>
</dbReference>
<reference evidence="3 4" key="1">
    <citation type="journal article" date="2011" name="Proc. Natl. Acad. Sci. U.S.A.">
        <title>Evolutionary erosion of yeast sex chromosomes by mating-type switching accidents.</title>
        <authorList>
            <person name="Gordon J.L."/>
            <person name="Armisen D."/>
            <person name="Proux-Wera E."/>
            <person name="Oheigeartaigh S.S."/>
            <person name="Byrne K.P."/>
            <person name="Wolfe K.H."/>
        </authorList>
    </citation>
    <scope>NUCLEOTIDE SEQUENCE [LARGE SCALE GENOMIC DNA]</scope>
    <source>
        <strain evidence="4">ATCC MYA-139 / BCRC 22969 / CBS 8797 / CCRC 22969 / KCTC 17520 / NBRC 10181 / NCYC 3082</strain>
    </source>
</reference>
<dbReference type="KEGG" id="kng:KNAG_0B04120"/>
<feature type="domain" description="Arf3-interacting protein 1 N-terminal" evidence="2">
    <location>
        <begin position="13"/>
        <end position="92"/>
    </location>
</feature>
<dbReference type="OMA" id="CFNMINS"/>
<dbReference type="GO" id="GO:0051666">
    <property type="term" value="P:actin cortical patch localization"/>
    <property type="evidence" value="ECO:0007669"/>
    <property type="project" value="TreeGrafter"/>
</dbReference>
<sequence>MNSQYRERNISCILAAEFDNKLGPVVRHQYPEEINLGSLSGDEKFPDSGTIFDPTNHIANLMIPENSERRQLIPDFIVFIMYLHKSNYSYRLLPEVYDDCSTETTECLYFLSIHCAIPDEQNSRGASIKSVAIGTTLRNFILFKPLLIIFLDFYMKRENYKIELRILKEFFDLLNSVDLSLVETIHNDIAFQTMVHSLDNEDIVSEIFDNQKSNVLKETLQISEIPKQDKYGNSINFHNNFISYQFDTFTTEKLPPIFTKIPLQANLKLWSGIETDIDYQRNILPFLLKFIAQLPQHMDADDSDNFTWKVLISSETTKDKLTQSLACLSNPIPTLLSKNGSSYCSLIKRPIVIVPYVDVSMLVSLREYIGKTRPLLLIIGTANPIMKVQEDLWNFYYDMDTGELYSSHLPKNKLSLKKEWKVNSTNIKNALAKKPYHINPMARGFNYLTPGYRPVSLMSKFLSFLKVGQHDNDTVINTLKRVSILQILRVLQDLPHGADKEYFIERDDFVAAYYEKFMDFIVFPYFLHDSSRKFLYFFLSLQQNMDDLKLLLNDPTHGTEKLYNTISAVYDNLKDILVLSHHDKKQNRQILANVVINFPQLSINNFDILEQDFAEIDLVKFYNDVYSKDEMRGLSFIDKFAYSTAFPILSEFISMLEDKTKSGNPAYLSPSIHTSRTSKISRSNSFKNLLSINRNQSVFESGSPRIPRETNNSFTPSRNSISAESVNRNNENFRFGRSPVVEKRIDKIKTYIFTIFSDIEKCGPAGSLLVSNYLPSKVLSQFQRYKSHLSPQHTSATEKSRNSYSAVFLGIPPDLPDRMFLPTSPNLSFTSSNRASGDENGSEMAQHEIAAPIKGQDHQSTDRIVTARPKSAASAVADASNDGSTFFFDAAE</sequence>
<evidence type="ECO:0000313" key="3">
    <source>
        <dbReference type="EMBL" id="CCK68848.1"/>
    </source>
</evidence>
<dbReference type="OrthoDB" id="66409at2759"/>
<protein>
    <recommendedName>
        <fullName evidence="2">Arf3-interacting protein 1 N-terminal domain-containing protein</fullName>
    </recommendedName>
</protein>
<dbReference type="InterPro" id="IPR012860">
    <property type="entry name" value="Afi1_N"/>
</dbReference>
<dbReference type="AlphaFoldDB" id="J7RH31"/>
<evidence type="ECO:0000259" key="2">
    <source>
        <dbReference type="Pfam" id="PF07792"/>
    </source>
</evidence>
<dbReference type="Proteomes" id="UP000006310">
    <property type="component" value="Chromosome 2"/>
</dbReference>
<evidence type="ECO:0000256" key="1">
    <source>
        <dbReference type="SAM" id="MobiDB-lite"/>
    </source>
</evidence>
<feature type="region of interest" description="Disordered" evidence="1">
    <location>
        <begin position="700"/>
        <end position="725"/>
    </location>
</feature>
<dbReference type="InterPro" id="IPR052809">
    <property type="entry name" value="Actin_polarity_regulatory"/>
</dbReference>
<proteinExistence type="predicted"/>
<dbReference type="eggNOG" id="ENOG502QQUZ">
    <property type="taxonomic scope" value="Eukaryota"/>
</dbReference>
<dbReference type="PANTHER" id="PTHR28245">
    <property type="entry name" value="ARF3-INTERACTING PROTEIN 1"/>
    <property type="match status" value="1"/>
</dbReference>
<feature type="compositionally biased region" description="Polar residues" evidence="1">
    <location>
        <begin position="709"/>
        <end position="725"/>
    </location>
</feature>
<dbReference type="GO" id="GO:0005935">
    <property type="term" value="C:cellular bud neck"/>
    <property type="evidence" value="ECO:0007669"/>
    <property type="project" value="TreeGrafter"/>
</dbReference>
<dbReference type="Pfam" id="PF07792">
    <property type="entry name" value="Afi1"/>
    <property type="match status" value="1"/>
</dbReference>
<dbReference type="GO" id="GO:0000282">
    <property type="term" value="P:cellular bud site selection"/>
    <property type="evidence" value="ECO:0007669"/>
    <property type="project" value="TreeGrafter"/>
</dbReference>
<evidence type="ECO:0000313" key="4">
    <source>
        <dbReference type="Proteomes" id="UP000006310"/>
    </source>
</evidence>
<accession>J7RH31</accession>
<keyword evidence="4" id="KW-1185">Reference proteome</keyword>
<reference evidence="4" key="2">
    <citation type="submission" date="2012-08" db="EMBL/GenBank/DDBJ databases">
        <title>Genome sequence of Kazachstania naganishii.</title>
        <authorList>
            <person name="Gordon J.L."/>
            <person name="Armisen D."/>
            <person name="Proux-Wera E."/>
            <person name="OhEigeartaigh S.S."/>
            <person name="Byrne K.P."/>
            <person name="Wolfe K.H."/>
        </authorList>
    </citation>
    <scope>NUCLEOTIDE SEQUENCE [LARGE SCALE GENOMIC DNA]</scope>
    <source>
        <strain evidence="4">ATCC MYA-139 / BCRC 22969 / CBS 8797 / CCRC 22969 / KCTC 17520 / NBRC 10181 / NCYC 3082</strain>
    </source>
</reference>
<dbReference type="GeneID" id="34524498"/>
<gene>
    <name evidence="3" type="primary">KNAG0B04120</name>
    <name evidence="3" type="ordered locus">KNAG_0B04120</name>
</gene>
<dbReference type="EMBL" id="HE978315">
    <property type="protein sequence ID" value="CCK68848.1"/>
    <property type="molecule type" value="Genomic_DNA"/>
</dbReference>
<dbReference type="PANTHER" id="PTHR28245:SF1">
    <property type="entry name" value="ARF3-INTERACTING PROTEIN 1"/>
    <property type="match status" value="1"/>
</dbReference>
<dbReference type="HOGENOM" id="CLU_324667_0_0_1"/>
<feature type="region of interest" description="Disordered" evidence="1">
    <location>
        <begin position="822"/>
        <end position="844"/>
    </location>
</feature>